<comment type="caution">
    <text evidence="1">The sequence shown here is derived from an EMBL/GenBank/DDBJ whole genome shotgun (WGS) entry which is preliminary data.</text>
</comment>
<dbReference type="EMBL" id="JAWJZF010000295">
    <property type="protein sequence ID" value="MDX2292326.1"/>
    <property type="molecule type" value="Genomic_DNA"/>
</dbReference>
<dbReference type="Pfam" id="PF08282">
    <property type="entry name" value="Hydrolase_3"/>
    <property type="match status" value="1"/>
</dbReference>
<gene>
    <name evidence="1" type="ORF">R2363_09095</name>
</gene>
<keyword evidence="1" id="KW-0378">Hydrolase</keyword>
<sequence length="268" mass="27850">MTRPRLVATDLDGTLLRKDGVISERTRRALQLAGDEGAEVVLITARPPRFVDVLTAAYGLSGTAVCSNGALVYDMGRRTVLTTRTLSAGSARRTADALAEAVPGIGFAVETGHKVMCAPGYGLRLPEDADAEFAVPSVEDLWTADIPIVKLLAWSARHDADTLLAAAEHAAGPVAQFTHSGGTGLLEVSAAGVTKAGTLSALCADRGIDASEVIAFGDMPNDLSILHWAGTGYAVANAHADVLSAVARHTASNEEDGVAAVLERLFEH</sequence>
<dbReference type="SUPFAM" id="SSF56784">
    <property type="entry name" value="HAD-like"/>
    <property type="match status" value="1"/>
</dbReference>
<dbReference type="GO" id="GO:0016787">
    <property type="term" value="F:hydrolase activity"/>
    <property type="evidence" value="ECO:0007669"/>
    <property type="project" value="UniProtKB-KW"/>
</dbReference>
<dbReference type="InterPro" id="IPR006379">
    <property type="entry name" value="HAD-SF_hydro_IIB"/>
</dbReference>
<proteinExistence type="predicted"/>
<dbReference type="PANTHER" id="PTHR10000:SF8">
    <property type="entry name" value="HAD SUPERFAMILY HYDROLASE-LIKE, TYPE 3"/>
    <property type="match status" value="1"/>
</dbReference>
<organism evidence="1 2">
    <name type="scientific">Streptomyces roseolus</name>
    <dbReference type="NCBI Taxonomy" id="67358"/>
    <lineage>
        <taxon>Bacteria</taxon>
        <taxon>Bacillati</taxon>
        <taxon>Actinomycetota</taxon>
        <taxon>Actinomycetes</taxon>
        <taxon>Kitasatosporales</taxon>
        <taxon>Streptomycetaceae</taxon>
        <taxon>Streptomyces</taxon>
    </lineage>
</organism>
<dbReference type="InterPro" id="IPR023214">
    <property type="entry name" value="HAD_sf"/>
</dbReference>
<dbReference type="NCBIfam" id="TIGR01484">
    <property type="entry name" value="HAD-SF-IIB"/>
    <property type="match status" value="1"/>
</dbReference>
<dbReference type="EC" id="3.1.3.-" evidence="1"/>
<evidence type="ECO:0000313" key="2">
    <source>
        <dbReference type="Proteomes" id="UP001278571"/>
    </source>
</evidence>
<reference evidence="1 2" key="1">
    <citation type="submission" date="2023-10" db="EMBL/GenBank/DDBJ databases">
        <authorList>
            <person name="Wang X.X."/>
        </authorList>
    </citation>
    <scope>NUCLEOTIDE SEQUENCE [LARGE SCALE GENOMIC DNA]</scope>
    <source>
        <strain evidence="1 2">NBRC 12816</strain>
    </source>
</reference>
<protein>
    <submittedName>
        <fullName evidence="1">HAD family hydrolase</fullName>
        <ecNumber evidence="1">3.1.3.-</ecNumber>
    </submittedName>
</protein>
<dbReference type="Proteomes" id="UP001278571">
    <property type="component" value="Unassembled WGS sequence"/>
</dbReference>
<dbReference type="RefSeq" id="WP_319008820.1">
    <property type="nucleotide sequence ID" value="NZ_JAWJZF010000295.1"/>
</dbReference>
<keyword evidence="2" id="KW-1185">Reference proteome</keyword>
<dbReference type="InterPro" id="IPR036412">
    <property type="entry name" value="HAD-like_sf"/>
</dbReference>
<dbReference type="Gene3D" id="3.40.50.1000">
    <property type="entry name" value="HAD superfamily/HAD-like"/>
    <property type="match status" value="1"/>
</dbReference>
<dbReference type="Gene3D" id="3.30.1240.10">
    <property type="match status" value="1"/>
</dbReference>
<evidence type="ECO:0000313" key="1">
    <source>
        <dbReference type="EMBL" id="MDX2292326.1"/>
    </source>
</evidence>
<name>A0ABU4K3K0_9ACTN</name>
<dbReference type="PANTHER" id="PTHR10000">
    <property type="entry name" value="PHOSPHOSERINE PHOSPHATASE"/>
    <property type="match status" value="1"/>
</dbReference>
<accession>A0ABU4K3K0</accession>